<feature type="domain" description="Rv2993c-like N-terminal" evidence="4">
    <location>
        <begin position="38"/>
        <end position="86"/>
    </location>
</feature>
<gene>
    <name evidence="5" type="ORF">METZ01_LOCUS36302</name>
</gene>
<protein>
    <recommendedName>
        <fullName evidence="6">Fumarylacetoacetase-like C-terminal domain-containing protein</fullName>
    </recommendedName>
</protein>
<dbReference type="Pfam" id="PF10370">
    <property type="entry name" value="Rv2993c-like_N"/>
    <property type="match status" value="1"/>
</dbReference>
<dbReference type="GO" id="GO:0044281">
    <property type="term" value="P:small molecule metabolic process"/>
    <property type="evidence" value="ECO:0007669"/>
    <property type="project" value="UniProtKB-ARBA"/>
</dbReference>
<dbReference type="PANTHER" id="PTHR42796:SF4">
    <property type="entry name" value="FUMARYLACETOACETATE HYDROLASE DOMAIN-CONTAINING PROTEIN 2A"/>
    <property type="match status" value="1"/>
</dbReference>
<evidence type="ECO:0008006" key="6">
    <source>
        <dbReference type="Google" id="ProtNLM"/>
    </source>
</evidence>
<dbReference type="SUPFAM" id="SSF56529">
    <property type="entry name" value="FAH"/>
    <property type="match status" value="1"/>
</dbReference>
<dbReference type="AlphaFoldDB" id="A0A381QY25"/>
<proteinExistence type="inferred from homology"/>
<evidence type="ECO:0000259" key="4">
    <source>
        <dbReference type="Pfam" id="PF10370"/>
    </source>
</evidence>
<comment type="similarity">
    <text evidence="1">Belongs to the FAH family.</text>
</comment>
<dbReference type="PANTHER" id="PTHR42796">
    <property type="entry name" value="FUMARYLACETOACETATE HYDROLASE DOMAIN-CONTAINING PROTEIN 2A-RELATED"/>
    <property type="match status" value="1"/>
</dbReference>
<dbReference type="EMBL" id="UINC01001550">
    <property type="protein sequence ID" value="SUZ83448.1"/>
    <property type="molecule type" value="Genomic_DNA"/>
</dbReference>
<organism evidence="5">
    <name type="scientific">marine metagenome</name>
    <dbReference type="NCBI Taxonomy" id="408172"/>
    <lineage>
        <taxon>unclassified sequences</taxon>
        <taxon>metagenomes</taxon>
        <taxon>ecological metagenomes</taxon>
    </lineage>
</organism>
<keyword evidence="2" id="KW-0479">Metal-binding</keyword>
<dbReference type="InterPro" id="IPR036663">
    <property type="entry name" value="Fumarylacetoacetase_C_sf"/>
</dbReference>
<accession>A0A381QY25</accession>
<dbReference type="GO" id="GO:0003824">
    <property type="term" value="F:catalytic activity"/>
    <property type="evidence" value="ECO:0007669"/>
    <property type="project" value="InterPro"/>
</dbReference>
<reference evidence="5" key="1">
    <citation type="submission" date="2018-05" db="EMBL/GenBank/DDBJ databases">
        <authorList>
            <person name="Lanie J.A."/>
            <person name="Ng W.-L."/>
            <person name="Kazmierczak K.M."/>
            <person name="Andrzejewski T.M."/>
            <person name="Davidsen T.M."/>
            <person name="Wayne K.J."/>
            <person name="Tettelin H."/>
            <person name="Glass J.I."/>
            <person name="Rusch D."/>
            <person name="Podicherti R."/>
            <person name="Tsui H.-C.T."/>
            <person name="Winkler M.E."/>
        </authorList>
    </citation>
    <scope>NUCLEOTIDE SEQUENCE</scope>
</reference>
<name>A0A381QY25_9ZZZZ</name>
<dbReference type="Pfam" id="PF01557">
    <property type="entry name" value="FAA_hydrolase"/>
    <property type="match status" value="1"/>
</dbReference>
<sequence length="285" mass="31245">MAKNSKILLVVFVMLAMLFMYSSNISNNVSIIESEVIRYVRFAKDNITSYGIHDGNTIYQLSDAPYNNGSLTGKVFKTKNVRFLAPAEPSKVIAVGYNYHSHRGDIQLPEHPPLFLKLPTSIIGPEENIIYPEGASNLHYEAELVIVIGKTTSKVSPKEAGSSIFGVTAGNDVSERNWQSNDLQWFRGKASDTFGPIGPAIVTGLNFKDLLVQSKLNGQVMQSQRTKDHIHDVDTIVSHISQTVTLYPGDVIFTGTPGSTTAMKPGDIIEIEVEGVGVLRNHVVK</sequence>
<evidence type="ECO:0000256" key="2">
    <source>
        <dbReference type="ARBA" id="ARBA00022723"/>
    </source>
</evidence>
<feature type="domain" description="Fumarylacetoacetase-like C-terminal" evidence="3">
    <location>
        <begin position="91"/>
        <end position="284"/>
    </location>
</feature>
<dbReference type="GO" id="GO:0046872">
    <property type="term" value="F:metal ion binding"/>
    <property type="evidence" value="ECO:0007669"/>
    <property type="project" value="UniProtKB-KW"/>
</dbReference>
<dbReference type="InterPro" id="IPR018833">
    <property type="entry name" value="Rv2993c-like_N"/>
</dbReference>
<dbReference type="InterPro" id="IPR051121">
    <property type="entry name" value="FAH"/>
</dbReference>
<evidence type="ECO:0000256" key="1">
    <source>
        <dbReference type="ARBA" id="ARBA00010211"/>
    </source>
</evidence>
<dbReference type="Gene3D" id="3.90.850.10">
    <property type="entry name" value="Fumarylacetoacetase-like, C-terminal domain"/>
    <property type="match status" value="1"/>
</dbReference>
<dbReference type="InterPro" id="IPR011234">
    <property type="entry name" value="Fumarylacetoacetase-like_C"/>
</dbReference>
<evidence type="ECO:0000259" key="3">
    <source>
        <dbReference type="Pfam" id="PF01557"/>
    </source>
</evidence>
<evidence type="ECO:0000313" key="5">
    <source>
        <dbReference type="EMBL" id="SUZ83448.1"/>
    </source>
</evidence>